<protein>
    <submittedName>
        <fullName evidence="1">Uncharacterized protein</fullName>
    </submittedName>
</protein>
<accession>A0AAV2EBJ4</accession>
<name>A0AAV2EBJ4_9ROSI</name>
<proteinExistence type="predicted"/>
<evidence type="ECO:0000313" key="2">
    <source>
        <dbReference type="Proteomes" id="UP001497516"/>
    </source>
</evidence>
<sequence length="102" mass="11492">MINCRWVWDGIELGLCLYDAAFLSRGGRLEQGSMRLRIREEERQSGAGISSTFRRSRVAREEGKRNDGATEQGCSCCHQLDGLARYLIEPLTFSIFPTNACC</sequence>
<gene>
    <name evidence="1" type="ORF">LTRI10_LOCUS24216</name>
</gene>
<dbReference type="EMBL" id="OZ034817">
    <property type="protein sequence ID" value="CAL1382915.1"/>
    <property type="molecule type" value="Genomic_DNA"/>
</dbReference>
<dbReference type="AlphaFoldDB" id="A0AAV2EBJ4"/>
<reference evidence="1 2" key="1">
    <citation type="submission" date="2024-04" db="EMBL/GenBank/DDBJ databases">
        <authorList>
            <person name="Fracassetti M."/>
        </authorList>
    </citation>
    <scope>NUCLEOTIDE SEQUENCE [LARGE SCALE GENOMIC DNA]</scope>
</reference>
<keyword evidence="2" id="KW-1185">Reference proteome</keyword>
<evidence type="ECO:0000313" key="1">
    <source>
        <dbReference type="EMBL" id="CAL1382915.1"/>
    </source>
</evidence>
<dbReference type="Proteomes" id="UP001497516">
    <property type="component" value="Chromosome 4"/>
</dbReference>
<organism evidence="1 2">
    <name type="scientific">Linum trigynum</name>
    <dbReference type="NCBI Taxonomy" id="586398"/>
    <lineage>
        <taxon>Eukaryota</taxon>
        <taxon>Viridiplantae</taxon>
        <taxon>Streptophyta</taxon>
        <taxon>Embryophyta</taxon>
        <taxon>Tracheophyta</taxon>
        <taxon>Spermatophyta</taxon>
        <taxon>Magnoliopsida</taxon>
        <taxon>eudicotyledons</taxon>
        <taxon>Gunneridae</taxon>
        <taxon>Pentapetalae</taxon>
        <taxon>rosids</taxon>
        <taxon>fabids</taxon>
        <taxon>Malpighiales</taxon>
        <taxon>Linaceae</taxon>
        <taxon>Linum</taxon>
    </lineage>
</organism>